<dbReference type="Proteomes" id="UP001322219">
    <property type="component" value="Segment"/>
</dbReference>
<organism evidence="1 2">
    <name type="scientific">Staphylococcus phage MVC_VPHSA1</name>
    <dbReference type="NCBI Taxonomy" id="3088876"/>
    <lineage>
        <taxon>Viruses</taxon>
        <taxon>Duplodnaviria</taxon>
        <taxon>Heunggongvirae</taxon>
        <taxon>Uroviricota</taxon>
        <taxon>Caudoviricetes</taxon>
        <taxon>Ehrlichviridae</taxon>
        <taxon>Chennaivirus</taxon>
        <taxon>Chennaivirus MVCVPHSA1</taxon>
    </lineage>
</organism>
<sequence length="31" mass="3253">MSWLISGLGIVALAVGLPIAIKDFIGVIRND</sequence>
<dbReference type="EMBL" id="OR670591">
    <property type="protein sequence ID" value="WPF64922.1"/>
    <property type="molecule type" value="Genomic_DNA"/>
</dbReference>
<protein>
    <submittedName>
        <fullName evidence="1">Uncharacterized protein</fullName>
    </submittedName>
</protein>
<reference evidence="1 2" key="1">
    <citation type="submission" date="2023-10" db="EMBL/GenBank/DDBJ databases">
        <title>Genome Sequence of the Siphoviridae Staphylococcus aureus Phage MVC_VPHSA1.</title>
        <authorList>
            <person name="Deepak S.J."/>
            <person name="Porteen K."/>
            <person name="Wilfred R."/>
            <person name="Anbazhagan S."/>
            <person name="Elango A."/>
            <person name="Senthil Kumar T."/>
            <person name="Narendra B."/>
            <person name="Sureshkannan S."/>
            <person name="Nithya Quintoil M."/>
            <person name="Charley C.A."/>
            <person name="Teresa S."/>
            <person name="Raghavendra A.G."/>
        </authorList>
    </citation>
    <scope>NUCLEOTIDE SEQUENCE [LARGE SCALE GENOMIC DNA]</scope>
</reference>
<accession>A0ABZ0QYW0</accession>
<proteinExistence type="predicted"/>
<gene>
    <name evidence="1" type="ORF">FBHYGVHD_CDS0075</name>
</gene>
<name>A0ABZ0QYW0_9CAUD</name>
<keyword evidence="2" id="KW-1185">Reference proteome</keyword>
<evidence type="ECO:0000313" key="1">
    <source>
        <dbReference type="EMBL" id="WPF64922.1"/>
    </source>
</evidence>
<evidence type="ECO:0000313" key="2">
    <source>
        <dbReference type="Proteomes" id="UP001322219"/>
    </source>
</evidence>